<name>A0A6A4S3Z4_SCOMX</name>
<comment type="caution">
    <text evidence="2">The sequence shown here is derived from an EMBL/GenBank/DDBJ whole genome shotgun (WGS) entry which is preliminary data.</text>
</comment>
<dbReference type="Proteomes" id="UP000438429">
    <property type="component" value="Unassembled WGS sequence"/>
</dbReference>
<feature type="compositionally biased region" description="Basic and acidic residues" evidence="1">
    <location>
        <begin position="67"/>
        <end position="88"/>
    </location>
</feature>
<sequence length="111" mass="12910">MMSPADVNLVRFLEHVRQFTTSERREEAVKKAFALLEWNEIKVLRHGEEDGGEGTEEIEVTRFVGARPRDSSEPERSLNDAEQKRERGQQLVPKVHLDLTVFHEFLCCLFL</sequence>
<evidence type="ECO:0000256" key="1">
    <source>
        <dbReference type="SAM" id="MobiDB-lite"/>
    </source>
</evidence>
<dbReference type="AlphaFoldDB" id="A0A6A4S3Z4"/>
<evidence type="ECO:0000313" key="2">
    <source>
        <dbReference type="EMBL" id="KAF0025901.1"/>
    </source>
</evidence>
<evidence type="ECO:0000313" key="3">
    <source>
        <dbReference type="Proteomes" id="UP000438429"/>
    </source>
</evidence>
<feature type="region of interest" description="Disordered" evidence="1">
    <location>
        <begin position="48"/>
        <end position="89"/>
    </location>
</feature>
<gene>
    <name evidence="2" type="ORF">F2P81_022782</name>
</gene>
<organism evidence="2 3">
    <name type="scientific">Scophthalmus maximus</name>
    <name type="common">Turbot</name>
    <name type="synonym">Psetta maxima</name>
    <dbReference type="NCBI Taxonomy" id="52904"/>
    <lineage>
        <taxon>Eukaryota</taxon>
        <taxon>Metazoa</taxon>
        <taxon>Chordata</taxon>
        <taxon>Craniata</taxon>
        <taxon>Vertebrata</taxon>
        <taxon>Euteleostomi</taxon>
        <taxon>Actinopterygii</taxon>
        <taxon>Neopterygii</taxon>
        <taxon>Teleostei</taxon>
        <taxon>Neoteleostei</taxon>
        <taxon>Acanthomorphata</taxon>
        <taxon>Carangaria</taxon>
        <taxon>Pleuronectiformes</taxon>
        <taxon>Pleuronectoidei</taxon>
        <taxon>Scophthalmidae</taxon>
        <taxon>Scophthalmus</taxon>
    </lineage>
</organism>
<proteinExistence type="predicted"/>
<reference evidence="2 3" key="1">
    <citation type="submission" date="2019-06" db="EMBL/GenBank/DDBJ databases">
        <title>Draft genomes of female and male turbot (Scophthalmus maximus).</title>
        <authorList>
            <person name="Xu H."/>
            <person name="Xu X.-W."/>
            <person name="Shao C."/>
            <person name="Chen S."/>
        </authorList>
    </citation>
    <scope>NUCLEOTIDE SEQUENCE [LARGE SCALE GENOMIC DNA]</scope>
    <source>
        <strain evidence="2">Ysfricsl-2016a</strain>
        <tissue evidence="2">Blood</tissue>
    </source>
</reference>
<accession>A0A6A4S3Z4</accession>
<protein>
    <submittedName>
        <fullName evidence="2">Uncharacterized protein</fullName>
    </submittedName>
</protein>
<dbReference type="EMBL" id="VEVO01000020">
    <property type="protein sequence ID" value="KAF0025901.1"/>
    <property type="molecule type" value="Genomic_DNA"/>
</dbReference>